<proteinExistence type="predicted"/>
<evidence type="ECO:0000313" key="3">
    <source>
        <dbReference type="Proteomes" id="UP001595952"/>
    </source>
</evidence>
<protein>
    <submittedName>
        <fullName evidence="2">Uncharacterized protein</fullName>
    </submittedName>
</protein>
<organism evidence="2 3">
    <name type="scientific">Deinococcus hohokamensis</name>
    <dbReference type="NCBI Taxonomy" id="309883"/>
    <lineage>
        <taxon>Bacteria</taxon>
        <taxon>Thermotogati</taxon>
        <taxon>Deinococcota</taxon>
        <taxon>Deinococci</taxon>
        <taxon>Deinococcales</taxon>
        <taxon>Deinococcaceae</taxon>
        <taxon>Deinococcus</taxon>
    </lineage>
</organism>
<reference evidence="3" key="1">
    <citation type="journal article" date="2019" name="Int. J. Syst. Evol. Microbiol.">
        <title>The Global Catalogue of Microorganisms (GCM) 10K type strain sequencing project: providing services to taxonomists for standard genome sequencing and annotation.</title>
        <authorList>
            <consortium name="The Broad Institute Genomics Platform"/>
            <consortium name="The Broad Institute Genome Sequencing Center for Infectious Disease"/>
            <person name="Wu L."/>
            <person name="Ma J."/>
        </authorList>
    </citation>
    <scope>NUCLEOTIDE SEQUENCE [LARGE SCALE GENOMIC DNA]</scope>
    <source>
        <strain evidence="3">CCUG 55995</strain>
    </source>
</reference>
<sequence length="284" mass="29759">MNKALMPVRTAEKAKEAVQAGNFKEARQWLTIIKDRLEEGKGGNAAHAARRKVMRIEAEARDALTAAGEPTDVVAPDAPAAGNPIQPEAAPASLPVTQVPAEPLPAVEVDAPAVEALAAPDSPVAAEEPTEAPVVPVATALAPVATGEAKRKGVAPPHSLSAEGWALVAAGLASLGMVAADREADALRFTKERQQALLERNTYAAKVAERQIPQVQIEATALTGHIEAANAAWDRLFDVVTALRGAVGKARRAGEPCEEKVANDHAAREDSLRIRHWARGTQAA</sequence>
<comment type="caution">
    <text evidence="2">The sequence shown here is derived from an EMBL/GenBank/DDBJ whole genome shotgun (WGS) entry which is preliminary data.</text>
</comment>
<evidence type="ECO:0000313" key="2">
    <source>
        <dbReference type="EMBL" id="MFC4637898.1"/>
    </source>
</evidence>
<feature type="region of interest" description="Disordered" evidence="1">
    <location>
        <begin position="67"/>
        <end position="90"/>
    </location>
</feature>
<dbReference type="EMBL" id="JBHSEI010000002">
    <property type="protein sequence ID" value="MFC4637898.1"/>
    <property type="molecule type" value="Genomic_DNA"/>
</dbReference>
<name>A0ABV9I7K0_9DEIO</name>
<dbReference type="Proteomes" id="UP001595952">
    <property type="component" value="Unassembled WGS sequence"/>
</dbReference>
<accession>A0ABV9I7K0</accession>
<gene>
    <name evidence="2" type="ORF">ACFO0D_06045</name>
</gene>
<dbReference type="RefSeq" id="WP_380060925.1">
    <property type="nucleotide sequence ID" value="NZ_JBHSEI010000002.1"/>
</dbReference>
<keyword evidence="3" id="KW-1185">Reference proteome</keyword>
<evidence type="ECO:0000256" key="1">
    <source>
        <dbReference type="SAM" id="MobiDB-lite"/>
    </source>
</evidence>
<feature type="compositionally biased region" description="Low complexity" evidence="1">
    <location>
        <begin position="72"/>
        <end position="81"/>
    </location>
</feature>